<evidence type="ECO:0000313" key="2">
    <source>
        <dbReference type="WBParaSite" id="nRc.2.0.1.t43889-RA"/>
    </source>
</evidence>
<dbReference type="WBParaSite" id="nRc.2.0.1.t43889-RA">
    <property type="protein sequence ID" value="nRc.2.0.1.t43889-RA"/>
    <property type="gene ID" value="nRc.2.0.1.g43889"/>
</dbReference>
<sequence length="93" mass="10296">MRLRIRKIIEQAQGNEKPLYVLKGFLGGAIAIPPLANVGYSTRNTTSPIWTIYRYLAAEGTLRQGTVVLLAEMYALPCTLADVDFQLMPDPEA</sequence>
<reference evidence="2" key="1">
    <citation type="submission" date="2022-11" db="UniProtKB">
        <authorList>
            <consortium name="WormBaseParasite"/>
        </authorList>
    </citation>
    <scope>IDENTIFICATION</scope>
</reference>
<accession>A0A915KZK4</accession>
<dbReference type="AlphaFoldDB" id="A0A915KZK4"/>
<name>A0A915KZK4_ROMCU</name>
<keyword evidence="1" id="KW-1185">Reference proteome</keyword>
<proteinExistence type="predicted"/>
<protein>
    <submittedName>
        <fullName evidence="2">Uncharacterized protein</fullName>
    </submittedName>
</protein>
<evidence type="ECO:0000313" key="1">
    <source>
        <dbReference type="Proteomes" id="UP000887565"/>
    </source>
</evidence>
<organism evidence="1 2">
    <name type="scientific">Romanomermis culicivorax</name>
    <name type="common">Nematode worm</name>
    <dbReference type="NCBI Taxonomy" id="13658"/>
    <lineage>
        <taxon>Eukaryota</taxon>
        <taxon>Metazoa</taxon>
        <taxon>Ecdysozoa</taxon>
        <taxon>Nematoda</taxon>
        <taxon>Enoplea</taxon>
        <taxon>Dorylaimia</taxon>
        <taxon>Mermithida</taxon>
        <taxon>Mermithoidea</taxon>
        <taxon>Mermithidae</taxon>
        <taxon>Romanomermis</taxon>
    </lineage>
</organism>
<dbReference type="Proteomes" id="UP000887565">
    <property type="component" value="Unplaced"/>
</dbReference>